<sequence length="141" mass="16106">MIRAFSDRDMDSVLDVWLESSVKAHDFVGREFWESKLGDMRDLYIPASETYVYETEGTIKGFFSLHEDTLAAIFVAPGCQGEGIGKQMIEKAKTLRSRITLEVYKENQNSVAFYRRCGFRELVEKDDPHTGHRALVMALCS</sequence>
<comment type="caution">
    <text evidence="4">The sequence shown here is derived from an EMBL/GenBank/DDBJ whole genome shotgun (WGS) entry which is preliminary data.</text>
</comment>
<dbReference type="PROSITE" id="PS51186">
    <property type="entry name" value="GNAT"/>
    <property type="match status" value="1"/>
</dbReference>
<proteinExistence type="predicted"/>
<protein>
    <submittedName>
        <fullName evidence="4">N-acetyltransferase GCN5</fullName>
    </submittedName>
</protein>
<dbReference type="PANTHER" id="PTHR43800">
    <property type="entry name" value="PEPTIDYL-LYSINE N-ACETYLTRANSFERASE YJAB"/>
    <property type="match status" value="1"/>
</dbReference>
<dbReference type="AlphaFoldDB" id="M2TWX5"/>
<dbReference type="Pfam" id="PF13508">
    <property type="entry name" value="Acetyltransf_7"/>
    <property type="match status" value="1"/>
</dbReference>
<dbReference type="GO" id="GO:0016747">
    <property type="term" value="F:acyltransferase activity, transferring groups other than amino-acyl groups"/>
    <property type="evidence" value="ECO:0007669"/>
    <property type="project" value="InterPro"/>
</dbReference>
<keyword evidence="1 4" id="KW-0808">Transferase</keyword>
<dbReference type="OrthoDB" id="9789605at2"/>
<gene>
    <name evidence="4" type="ORF">B381_01709</name>
</gene>
<evidence type="ECO:0000313" key="4">
    <source>
        <dbReference type="EMBL" id="EME01876.1"/>
    </source>
</evidence>
<dbReference type="eggNOG" id="COG0456">
    <property type="taxonomic scope" value="Bacteria"/>
</dbReference>
<accession>M2TWX5</accession>
<evidence type="ECO:0000313" key="5">
    <source>
        <dbReference type="Proteomes" id="UP000011700"/>
    </source>
</evidence>
<dbReference type="SUPFAM" id="SSF55729">
    <property type="entry name" value="Acyl-CoA N-acyltransferases (Nat)"/>
    <property type="match status" value="1"/>
</dbReference>
<dbReference type="Proteomes" id="UP000011700">
    <property type="component" value="Unassembled WGS sequence"/>
</dbReference>
<dbReference type="CDD" id="cd04301">
    <property type="entry name" value="NAT_SF"/>
    <property type="match status" value="1"/>
</dbReference>
<evidence type="ECO:0000256" key="1">
    <source>
        <dbReference type="ARBA" id="ARBA00022679"/>
    </source>
</evidence>
<dbReference type="Gene3D" id="3.40.630.30">
    <property type="match status" value="1"/>
</dbReference>
<dbReference type="InterPro" id="IPR000182">
    <property type="entry name" value="GNAT_dom"/>
</dbReference>
<reference evidence="4 5" key="1">
    <citation type="journal article" date="2013" name="Genome Announc.">
        <title>Draft Genome of Pseudomonas stutzeri Strain NF13, a Nitrogen Fixer Isolated from the Galapagos Rift Hydrothermal Vent.</title>
        <authorList>
            <person name="Pena A."/>
            <person name="Busquets A."/>
            <person name="Gomila M."/>
            <person name="Mayol J."/>
            <person name="Bosch R."/>
            <person name="Nogales B."/>
            <person name="Garcia-Valdes E."/>
            <person name="Bennasar A."/>
            <person name="Lalucat J."/>
        </authorList>
    </citation>
    <scope>NUCLEOTIDE SEQUENCE [LARGE SCALE GENOMIC DNA]</scope>
    <source>
        <strain evidence="4 5">NF13</strain>
    </source>
</reference>
<keyword evidence="2" id="KW-0012">Acyltransferase</keyword>
<evidence type="ECO:0000256" key="2">
    <source>
        <dbReference type="ARBA" id="ARBA00023315"/>
    </source>
</evidence>
<evidence type="ECO:0000259" key="3">
    <source>
        <dbReference type="PROSITE" id="PS51186"/>
    </source>
</evidence>
<dbReference type="EMBL" id="AOBS01000011">
    <property type="protein sequence ID" value="EME01876.1"/>
    <property type="molecule type" value="Genomic_DNA"/>
</dbReference>
<organism evidence="4 5">
    <name type="scientific">Stutzerimonas stutzeri NF13</name>
    <dbReference type="NCBI Taxonomy" id="1212548"/>
    <lineage>
        <taxon>Bacteria</taxon>
        <taxon>Pseudomonadati</taxon>
        <taxon>Pseudomonadota</taxon>
        <taxon>Gammaproteobacteria</taxon>
        <taxon>Pseudomonadales</taxon>
        <taxon>Pseudomonadaceae</taxon>
        <taxon>Stutzerimonas</taxon>
    </lineage>
</organism>
<feature type="domain" description="N-acetyltransferase" evidence="3">
    <location>
        <begin position="1"/>
        <end position="141"/>
    </location>
</feature>
<dbReference type="PANTHER" id="PTHR43800:SF1">
    <property type="entry name" value="PEPTIDYL-LYSINE N-ACETYLTRANSFERASE YJAB"/>
    <property type="match status" value="1"/>
</dbReference>
<name>M2TWX5_STUST</name>
<dbReference type="InterPro" id="IPR016181">
    <property type="entry name" value="Acyl_CoA_acyltransferase"/>
</dbReference>